<reference evidence="2 3" key="1">
    <citation type="submission" date="2019-12" db="EMBL/GenBank/DDBJ databases">
        <title>Strain KN286 was isolated from seawater, which was collected from Caroline Seamount in the tropical western Pacific.</title>
        <authorList>
            <person name="Wang Q."/>
        </authorList>
    </citation>
    <scope>NUCLEOTIDE SEQUENCE [LARGE SCALE GENOMIC DNA]</scope>
    <source>
        <strain evidence="2 3">KN286</strain>
    </source>
</reference>
<proteinExistence type="predicted"/>
<dbReference type="Pfam" id="PF09361">
    <property type="entry name" value="Phasin_2"/>
    <property type="match status" value="1"/>
</dbReference>
<keyword evidence="3" id="KW-1185">Reference proteome</keyword>
<sequence>MFDKNSFPFDAEKMTAFFKENDFTKHFADAKFPGVDPEALMAAQKKNMDALVEANKAAAAGYQDLFAKQVALFDETMAEARKQIESFDAKALKPEAGAEHAEVLKAAFEKAIANMTELAEAAAKANNDAYAVVSARVKDSVAELQAMMEKSGK</sequence>
<evidence type="ECO:0000313" key="3">
    <source>
        <dbReference type="Proteomes" id="UP000436016"/>
    </source>
</evidence>
<feature type="domain" description="Phasin" evidence="1">
    <location>
        <begin position="38"/>
        <end position="137"/>
    </location>
</feature>
<organism evidence="2 3">
    <name type="scientific">Oceanomicrobium pacificus</name>
    <dbReference type="NCBI Taxonomy" id="2692916"/>
    <lineage>
        <taxon>Bacteria</taxon>
        <taxon>Pseudomonadati</taxon>
        <taxon>Pseudomonadota</taxon>
        <taxon>Alphaproteobacteria</taxon>
        <taxon>Rhodobacterales</taxon>
        <taxon>Paracoccaceae</taxon>
        <taxon>Oceanomicrobium</taxon>
    </lineage>
</organism>
<dbReference type="InterPro" id="IPR010127">
    <property type="entry name" value="Phasin_subfam-1"/>
</dbReference>
<dbReference type="Proteomes" id="UP000436016">
    <property type="component" value="Unassembled WGS sequence"/>
</dbReference>
<name>A0A6B0TSN0_9RHOB</name>
<evidence type="ECO:0000259" key="1">
    <source>
        <dbReference type="Pfam" id="PF09361"/>
    </source>
</evidence>
<dbReference type="EMBL" id="WUWG01000001">
    <property type="protein sequence ID" value="MXU64212.1"/>
    <property type="molecule type" value="Genomic_DNA"/>
</dbReference>
<dbReference type="RefSeq" id="WP_160851369.1">
    <property type="nucleotide sequence ID" value="NZ_WUWG01000001.1"/>
</dbReference>
<accession>A0A6B0TSN0</accession>
<dbReference type="InterPro" id="IPR018968">
    <property type="entry name" value="Phasin"/>
</dbReference>
<protein>
    <submittedName>
        <fullName evidence="2">TIGR01841 family phasin</fullName>
    </submittedName>
</protein>
<dbReference type="NCBIfam" id="TIGR01841">
    <property type="entry name" value="phasin"/>
    <property type="match status" value="1"/>
</dbReference>
<comment type="caution">
    <text evidence="2">The sequence shown here is derived from an EMBL/GenBank/DDBJ whole genome shotgun (WGS) entry which is preliminary data.</text>
</comment>
<dbReference type="AlphaFoldDB" id="A0A6B0TSN0"/>
<evidence type="ECO:0000313" key="2">
    <source>
        <dbReference type="EMBL" id="MXU64212.1"/>
    </source>
</evidence>
<gene>
    <name evidence="2" type="primary">phaP</name>
    <name evidence="2" type="ORF">GSH16_02045</name>
</gene>